<dbReference type="Gene3D" id="1.10.10.60">
    <property type="entry name" value="Homeodomain-like"/>
    <property type="match status" value="1"/>
</dbReference>
<dbReference type="InterPro" id="IPR009057">
    <property type="entry name" value="Homeodomain-like_sf"/>
</dbReference>
<evidence type="ECO:0000256" key="4">
    <source>
        <dbReference type="ARBA" id="ARBA00023015"/>
    </source>
</evidence>
<name>A0A2G0CAZ2_9BACT</name>
<dbReference type="Pfam" id="PF07494">
    <property type="entry name" value="Reg_prop"/>
    <property type="match status" value="4"/>
</dbReference>
<dbReference type="OrthoDB" id="9809670at2"/>
<dbReference type="InterPro" id="IPR011047">
    <property type="entry name" value="Quinoprotein_ADH-like_sf"/>
</dbReference>
<dbReference type="SUPFAM" id="SSF46689">
    <property type="entry name" value="Homeodomain-like"/>
    <property type="match status" value="1"/>
</dbReference>
<dbReference type="SUPFAM" id="SSF47384">
    <property type="entry name" value="Homodimeric domain of signal transducing histidine kinase"/>
    <property type="match status" value="1"/>
</dbReference>
<dbReference type="SUPFAM" id="SSF50998">
    <property type="entry name" value="Quinoprotein alcohol dehydrogenase-like"/>
    <property type="match status" value="1"/>
</dbReference>
<feature type="modified residue" description="4-aspartylphosphate" evidence="7">
    <location>
        <position position="1199"/>
    </location>
</feature>
<dbReference type="SUPFAM" id="SSF55874">
    <property type="entry name" value="ATPase domain of HSP90 chaperone/DNA topoisomerase II/histidine kinase"/>
    <property type="match status" value="1"/>
</dbReference>
<dbReference type="Pfam" id="PF00512">
    <property type="entry name" value="HisKA"/>
    <property type="match status" value="1"/>
</dbReference>
<dbReference type="GO" id="GO:0003700">
    <property type="term" value="F:DNA-binding transcription factor activity"/>
    <property type="evidence" value="ECO:0007669"/>
    <property type="project" value="InterPro"/>
</dbReference>
<dbReference type="SMART" id="SM00448">
    <property type="entry name" value="REC"/>
    <property type="match status" value="1"/>
</dbReference>
<keyword evidence="5" id="KW-0238">DNA-binding</keyword>
<dbReference type="InterPro" id="IPR005467">
    <property type="entry name" value="His_kinase_dom"/>
</dbReference>
<dbReference type="Gene3D" id="3.40.50.2300">
    <property type="match status" value="1"/>
</dbReference>
<dbReference type="EC" id="2.7.13.3" evidence="2"/>
<dbReference type="InterPro" id="IPR001789">
    <property type="entry name" value="Sig_transdc_resp-reg_receiver"/>
</dbReference>
<keyword evidence="6" id="KW-0804">Transcription</keyword>
<dbReference type="Gene3D" id="1.10.287.130">
    <property type="match status" value="1"/>
</dbReference>
<dbReference type="InterPro" id="IPR018062">
    <property type="entry name" value="HTH_AraC-typ_CS"/>
</dbReference>
<dbReference type="PRINTS" id="PR00344">
    <property type="entry name" value="BCTRLSENSOR"/>
</dbReference>
<dbReference type="Pfam" id="PF07495">
    <property type="entry name" value="Y_Y_Y"/>
    <property type="match status" value="1"/>
</dbReference>
<dbReference type="Gene3D" id="3.30.565.10">
    <property type="entry name" value="Histidine kinase-like ATPase, C-terminal domain"/>
    <property type="match status" value="1"/>
</dbReference>
<dbReference type="InterPro" id="IPR013783">
    <property type="entry name" value="Ig-like_fold"/>
</dbReference>
<comment type="catalytic activity">
    <reaction evidence="1">
        <text>ATP + protein L-histidine = ADP + protein N-phospho-L-histidine.</text>
        <dbReference type="EC" id="2.7.13.3"/>
    </reaction>
</comment>
<gene>
    <name evidence="11" type="ORF">CGL56_17395</name>
</gene>
<feature type="domain" description="HTH araC/xylS-type" evidence="8">
    <location>
        <begin position="1298"/>
        <end position="1397"/>
    </location>
</feature>
<keyword evidence="4" id="KW-0805">Transcription regulation</keyword>
<dbReference type="InterPro" id="IPR036890">
    <property type="entry name" value="HATPase_C_sf"/>
</dbReference>
<dbReference type="Pfam" id="PF02518">
    <property type="entry name" value="HATPase_c"/>
    <property type="match status" value="1"/>
</dbReference>
<evidence type="ECO:0000256" key="1">
    <source>
        <dbReference type="ARBA" id="ARBA00000085"/>
    </source>
</evidence>
<dbReference type="InterPro" id="IPR018060">
    <property type="entry name" value="HTH_AraC"/>
</dbReference>
<dbReference type="InterPro" id="IPR003661">
    <property type="entry name" value="HisK_dim/P_dom"/>
</dbReference>
<dbReference type="PROSITE" id="PS50109">
    <property type="entry name" value="HIS_KIN"/>
    <property type="match status" value="1"/>
</dbReference>
<keyword evidence="12" id="KW-1185">Reference proteome</keyword>
<dbReference type="InterPro" id="IPR004358">
    <property type="entry name" value="Sig_transdc_His_kin-like_C"/>
</dbReference>
<sequence length="1404" mass="159442">MQGLFHGVFGTGAWRRKFRLVWKERNKLSPKLYLPYPGTPRQSRCMPLVYRPVVGFILLCLIAFAPRLDAQLSKQIHFKNISTREGLSFPRVTCILQDRKGFIWVGTHLGLNRYDSRQVAVHLADPADSTRLSNDEITALYEDGQDQLWVGTEVGLNVYDRHTSRFRRFAHPALRAGAINAISGDHRGRVFVVTDRVLLQLNEQLQVVRETRLEDLSSAPGMEAMTALHVDDQRNVWINTNLGLRRYEPEAGRLTDPLGDDFRREPGVIEFVSTIYVDSADRIWVSDRGNGLRYYDPGHREWTVVAGLSSRYINGVIEDREGRIWVCTGRNGLNILDPATGAVEVMLYGDQPESNFVTNSLSCIYADNNGGIWIGTFTSGLEYYHQHQMRYNLFFPKGENNGINSNYITSFAPTKNNDLWVGAGEEGLLFYDRSADRFEKFTPTDSDSLNLGTRKENNYIISLLLTEAEDHLLIGTLSGFYDYHLATGRWKYFHHSNRSKKLRPGSLVSSMVQDGDTIYLSNLDGLQIYDLKTGGLENYPLPNPEPEHMVTALVHNDSVVYLSTRSGTLYVFSKRERSLRRHAFPADQPQPTNLTTLYLDTRNRLIICSDHQGQIRYSPDLTTYEKLSGLVADKHLTVMAVCEDPTEGYWLATNQGLVQVDEQWKVRNVLDHNEGFQPTYFSRNGLATTPGGEVVVGGNSGMYAFDPRNLLAAPPPNAQVHLTDFLLMNRSAVESEVAGFRVPGDLMYLDGLRLPVYQNLVTFEYTALDYHNPSRLNYAYRLHPYEKEWNYVGNRNYATYRDLPAGAYNFEVRYLAPDGTFTDQTASLSLYMPPKPWQSGWAYLGYGIVLFLLARQFFLYRRNRRRLWKEVAVQRIQREKMEELYNFKIDFFTQITHELRTPLTLIIGPLEEIISRRGGGGEGRLLRLIHRNTHKLLHRVNQILDFRKIEQSDMKVFAKKGNIVAFAEDTLYSFLGMAEEKGIALHFETNMEKYPYVLFDRDILEKILVNLVANAVKFTDRGSVSVEVMEPEHAPHPTHFTIRVRDTGRGILPENLDQVFTTFFQEQRGEKRLGSGLGLHMVKQLTTLHRGTIEVASTPDVGTTFSLTLPKADLDLMSEEPQQPRASTVPPAVAAGDVQENRTTPPAESSKLLVVDDEPDVRELIEEMFADTHTVVTADSGERALELARSEMPDLIISDVMMPGMDGYALCATAKADFLLGHIPIVLLTALNSTDHEIEGLRTGADAYVTKPFPTSLLRARVENLLQSRKRLKQSFLHSTLLATDDLALNHADQEFIDRVIAYIDQRLDDCTLEVTDISEALGMSSSTFYRKLKSLTDLSGNEFIRTIRLKRALGLLQRTKLSIAEVGYQTGFSDPRYFSTCFKRLYQMTPSEFQSQHRDKALS</sequence>
<dbReference type="Proteomes" id="UP000226437">
    <property type="component" value="Unassembled WGS sequence"/>
</dbReference>
<feature type="domain" description="Response regulatory" evidence="10">
    <location>
        <begin position="1151"/>
        <end position="1266"/>
    </location>
</feature>
<dbReference type="Pfam" id="PF12833">
    <property type="entry name" value="HTH_18"/>
    <property type="match status" value="1"/>
</dbReference>
<dbReference type="SMART" id="SM00388">
    <property type="entry name" value="HisKA"/>
    <property type="match status" value="1"/>
</dbReference>
<evidence type="ECO:0000256" key="2">
    <source>
        <dbReference type="ARBA" id="ARBA00012438"/>
    </source>
</evidence>
<dbReference type="SMART" id="SM00387">
    <property type="entry name" value="HATPase_c"/>
    <property type="match status" value="1"/>
</dbReference>
<evidence type="ECO:0000313" key="12">
    <source>
        <dbReference type="Proteomes" id="UP000226437"/>
    </source>
</evidence>
<evidence type="ECO:0000256" key="5">
    <source>
        <dbReference type="ARBA" id="ARBA00023125"/>
    </source>
</evidence>
<dbReference type="SMART" id="SM00342">
    <property type="entry name" value="HTH_ARAC"/>
    <property type="match status" value="1"/>
</dbReference>
<dbReference type="CDD" id="cd00082">
    <property type="entry name" value="HisKA"/>
    <property type="match status" value="1"/>
</dbReference>
<dbReference type="Gene3D" id="2.60.40.10">
    <property type="entry name" value="Immunoglobulins"/>
    <property type="match status" value="1"/>
</dbReference>
<dbReference type="PANTHER" id="PTHR43547:SF2">
    <property type="entry name" value="HYBRID SIGNAL TRANSDUCTION HISTIDINE KINASE C"/>
    <property type="match status" value="1"/>
</dbReference>
<dbReference type="SUPFAM" id="SSF63829">
    <property type="entry name" value="Calcium-dependent phosphotriesterase"/>
    <property type="match status" value="1"/>
</dbReference>
<dbReference type="InterPro" id="IPR003594">
    <property type="entry name" value="HATPase_dom"/>
</dbReference>
<organism evidence="11 12">
    <name type="scientific">Neolewinella marina</name>
    <dbReference type="NCBI Taxonomy" id="438751"/>
    <lineage>
        <taxon>Bacteria</taxon>
        <taxon>Pseudomonadati</taxon>
        <taxon>Bacteroidota</taxon>
        <taxon>Saprospiria</taxon>
        <taxon>Saprospirales</taxon>
        <taxon>Lewinellaceae</taxon>
        <taxon>Neolewinella</taxon>
    </lineage>
</organism>
<dbReference type="PANTHER" id="PTHR43547">
    <property type="entry name" value="TWO-COMPONENT HISTIDINE KINASE"/>
    <property type="match status" value="1"/>
</dbReference>
<evidence type="ECO:0000259" key="8">
    <source>
        <dbReference type="PROSITE" id="PS01124"/>
    </source>
</evidence>
<dbReference type="PROSITE" id="PS00041">
    <property type="entry name" value="HTH_ARAC_FAMILY_1"/>
    <property type="match status" value="1"/>
</dbReference>
<comment type="caution">
    <text evidence="11">The sequence shown here is derived from an EMBL/GenBank/DDBJ whole genome shotgun (WGS) entry which is preliminary data.</text>
</comment>
<dbReference type="PROSITE" id="PS50110">
    <property type="entry name" value="RESPONSE_REGULATORY"/>
    <property type="match status" value="1"/>
</dbReference>
<dbReference type="Gene3D" id="2.130.10.10">
    <property type="entry name" value="YVTN repeat-like/Quinoprotein amine dehydrogenase"/>
    <property type="match status" value="2"/>
</dbReference>
<protein>
    <recommendedName>
        <fullName evidence="2">histidine kinase</fullName>
        <ecNumber evidence="2">2.7.13.3</ecNumber>
    </recommendedName>
</protein>
<dbReference type="InterPro" id="IPR011006">
    <property type="entry name" value="CheY-like_superfamily"/>
</dbReference>
<feature type="domain" description="Histidine kinase" evidence="9">
    <location>
        <begin position="894"/>
        <end position="1113"/>
    </location>
</feature>
<evidence type="ECO:0000259" key="10">
    <source>
        <dbReference type="PROSITE" id="PS50110"/>
    </source>
</evidence>
<dbReference type="PROSITE" id="PS01124">
    <property type="entry name" value="HTH_ARAC_FAMILY_2"/>
    <property type="match status" value="1"/>
</dbReference>
<dbReference type="FunFam" id="1.10.287.130:FF:000045">
    <property type="entry name" value="Two-component system sensor histidine kinase/response regulator"/>
    <property type="match status" value="1"/>
</dbReference>
<accession>A0A2G0CAZ2</accession>
<reference evidence="11 12" key="1">
    <citation type="submission" date="2017-10" db="EMBL/GenBank/DDBJ databases">
        <title>The draft genome sequence of Lewinella marina KCTC 32374.</title>
        <authorList>
            <person name="Wang K."/>
        </authorList>
    </citation>
    <scope>NUCLEOTIDE SEQUENCE [LARGE SCALE GENOMIC DNA]</scope>
    <source>
        <strain evidence="11 12">MKG-38</strain>
    </source>
</reference>
<evidence type="ECO:0000313" key="11">
    <source>
        <dbReference type="EMBL" id="PHK97131.1"/>
    </source>
</evidence>
<evidence type="ECO:0000256" key="6">
    <source>
        <dbReference type="ARBA" id="ARBA00023163"/>
    </source>
</evidence>
<dbReference type="GO" id="GO:0043565">
    <property type="term" value="F:sequence-specific DNA binding"/>
    <property type="evidence" value="ECO:0007669"/>
    <property type="project" value="InterPro"/>
</dbReference>
<dbReference type="InterPro" id="IPR036097">
    <property type="entry name" value="HisK_dim/P_sf"/>
</dbReference>
<evidence type="ECO:0000256" key="7">
    <source>
        <dbReference type="PROSITE-ProRule" id="PRU00169"/>
    </source>
</evidence>
<evidence type="ECO:0000259" key="9">
    <source>
        <dbReference type="PROSITE" id="PS50109"/>
    </source>
</evidence>
<keyword evidence="3 7" id="KW-0597">Phosphoprotein</keyword>
<dbReference type="EMBL" id="PDLO01000012">
    <property type="protein sequence ID" value="PHK97131.1"/>
    <property type="molecule type" value="Genomic_DNA"/>
</dbReference>
<evidence type="ECO:0000256" key="3">
    <source>
        <dbReference type="ARBA" id="ARBA00022553"/>
    </source>
</evidence>
<dbReference type="InterPro" id="IPR011110">
    <property type="entry name" value="Reg_prop"/>
</dbReference>
<dbReference type="GO" id="GO:0000155">
    <property type="term" value="F:phosphorelay sensor kinase activity"/>
    <property type="evidence" value="ECO:0007669"/>
    <property type="project" value="InterPro"/>
</dbReference>
<dbReference type="InterPro" id="IPR011123">
    <property type="entry name" value="Y_Y_Y"/>
</dbReference>
<dbReference type="InterPro" id="IPR015943">
    <property type="entry name" value="WD40/YVTN_repeat-like_dom_sf"/>
</dbReference>
<dbReference type="SUPFAM" id="SSF52172">
    <property type="entry name" value="CheY-like"/>
    <property type="match status" value="1"/>
</dbReference>
<dbReference type="Pfam" id="PF00072">
    <property type="entry name" value="Response_reg"/>
    <property type="match status" value="1"/>
</dbReference>
<proteinExistence type="predicted"/>